<dbReference type="Gene3D" id="3.30.420.10">
    <property type="entry name" value="Ribonuclease H-like superfamily/Ribonuclease H"/>
    <property type="match status" value="1"/>
</dbReference>
<comment type="function">
    <text evidence="1">Involved in the transposition of the insertion sequence.</text>
</comment>
<dbReference type="InterPro" id="IPR025948">
    <property type="entry name" value="HTH-like_dom"/>
</dbReference>
<dbReference type="Pfam" id="PF00665">
    <property type="entry name" value="rve"/>
    <property type="match status" value="1"/>
</dbReference>
<dbReference type="Proteomes" id="UP000589552">
    <property type="component" value="Unassembled WGS sequence"/>
</dbReference>
<dbReference type="GO" id="GO:0003676">
    <property type="term" value="F:nucleic acid binding"/>
    <property type="evidence" value="ECO:0007669"/>
    <property type="project" value="InterPro"/>
</dbReference>
<feature type="non-terminal residue" evidence="3">
    <location>
        <position position="199"/>
    </location>
</feature>
<gene>
    <name evidence="3" type="ORF">HF852_12750</name>
</gene>
<dbReference type="GO" id="GO:0015074">
    <property type="term" value="P:DNA integration"/>
    <property type="evidence" value="ECO:0007669"/>
    <property type="project" value="InterPro"/>
</dbReference>
<accession>A0A7X9SYZ8</accession>
<dbReference type="PANTHER" id="PTHR46889:SF4">
    <property type="entry name" value="TRANSPOSASE INSO FOR INSERTION SEQUENCE ELEMENT IS911B-RELATED"/>
    <property type="match status" value="1"/>
</dbReference>
<organism evidence="3 4">
    <name type="scientific">Corynebacterium xerosis</name>
    <dbReference type="NCBI Taxonomy" id="1725"/>
    <lineage>
        <taxon>Bacteria</taxon>
        <taxon>Bacillati</taxon>
        <taxon>Actinomycetota</taxon>
        <taxon>Actinomycetes</taxon>
        <taxon>Mycobacteriales</taxon>
        <taxon>Corynebacteriaceae</taxon>
        <taxon>Corynebacterium</taxon>
    </lineage>
</organism>
<name>A0A7X9SYZ8_9CORY</name>
<comment type="caution">
    <text evidence="3">The sequence shown here is derived from an EMBL/GenBank/DDBJ whole genome shotgun (WGS) entry which is preliminary data.</text>
</comment>
<evidence type="ECO:0000313" key="3">
    <source>
        <dbReference type="EMBL" id="NMF10438.1"/>
    </source>
</evidence>
<dbReference type="EMBL" id="JABAGA010000024">
    <property type="protein sequence ID" value="NMF10438.1"/>
    <property type="molecule type" value="Genomic_DNA"/>
</dbReference>
<dbReference type="InterPro" id="IPR001584">
    <property type="entry name" value="Integrase_cat-core"/>
</dbReference>
<proteinExistence type="predicted"/>
<evidence type="ECO:0000259" key="2">
    <source>
        <dbReference type="PROSITE" id="PS50994"/>
    </source>
</evidence>
<dbReference type="Pfam" id="PF13276">
    <property type="entry name" value="HTH_21"/>
    <property type="match status" value="1"/>
</dbReference>
<dbReference type="NCBIfam" id="NF033516">
    <property type="entry name" value="transpos_IS3"/>
    <property type="match status" value="1"/>
</dbReference>
<sequence length="199" mass="22311">MEYIDQYRHEFGVEPICRTLTAAGTQIAPSTYYAFKTRPPSKRALRDEELLVEIHRVHAANFGVYGAKKVHAQLRREGVVIARCTVERLMRGAGLRGVSRAKGPRTTISGRGPDNRPDLVERDFTATAPNQLWVADITYCRTFAGWVYAAFVIDVFSRRVVGWQLSKSLRTDLALDALEMGIWTRDHAGQAVSGLTHHS</sequence>
<dbReference type="SUPFAM" id="SSF53098">
    <property type="entry name" value="Ribonuclease H-like"/>
    <property type="match status" value="1"/>
</dbReference>
<dbReference type="InterPro" id="IPR050900">
    <property type="entry name" value="Transposase_IS3/IS150/IS904"/>
</dbReference>
<dbReference type="AlphaFoldDB" id="A0A7X9SYZ8"/>
<dbReference type="RefSeq" id="WP_168938515.1">
    <property type="nucleotide sequence ID" value="NZ_JABAGA010000024.1"/>
</dbReference>
<dbReference type="InterPro" id="IPR048020">
    <property type="entry name" value="Transpos_IS3"/>
</dbReference>
<dbReference type="InterPro" id="IPR012337">
    <property type="entry name" value="RNaseH-like_sf"/>
</dbReference>
<dbReference type="PROSITE" id="PS50994">
    <property type="entry name" value="INTEGRASE"/>
    <property type="match status" value="1"/>
</dbReference>
<feature type="domain" description="Integrase catalytic" evidence="2">
    <location>
        <begin position="125"/>
        <end position="199"/>
    </location>
</feature>
<dbReference type="PANTHER" id="PTHR46889">
    <property type="entry name" value="TRANSPOSASE INSF FOR INSERTION SEQUENCE IS3B-RELATED"/>
    <property type="match status" value="1"/>
</dbReference>
<reference evidence="3 4" key="1">
    <citation type="submission" date="2020-04" db="EMBL/GenBank/DDBJ databases">
        <authorList>
            <person name="Hitch T.C.A."/>
            <person name="Wylensek D."/>
            <person name="Clavel T."/>
        </authorList>
    </citation>
    <scope>NUCLEOTIDE SEQUENCE [LARGE SCALE GENOMIC DNA]</scope>
    <source>
        <strain evidence="3 4">BL-383-APC-2I</strain>
    </source>
</reference>
<dbReference type="InterPro" id="IPR036397">
    <property type="entry name" value="RNaseH_sf"/>
</dbReference>
<evidence type="ECO:0000313" key="4">
    <source>
        <dbReference type="Proteomes" id="UP000589552"/>
    </source>
</evidence>
<evidence type="ECO:0000256" key="1">
    <source>
        <dbReference type="ARBA" id="ARBA00002286"/>
    </source>
</evidence>
<protein>
    <submittedName>
        <fullName evidence="3">IS3 family transposase</fullName>
    </submittedName>
</protein>